<dbReference type="InterPro" id="IPR004859">
    <property type="entry name" value="Xrn1_N"/>
</dbReference>
<feature type="compositionally biased region" description="Basic residues" evidence="2">
    <location>
        <begin position="487"/>
        <end position="510"/>
    </location>
</feature>
<feature type="domain" description="Xrn1 N-terminal" evidence="3">
    <location>
        <begin position="151"/>
        <end position="329"/>
    </location>
</feature>
<feature type="region of interest" description="Disordered" evidence="2">
    <location>
        <begin position="601"/>
        <end position="661"/>
    </location>
</feature>
<dbReference type="GO" id="GO:0004534">
    <property type="term" value="F:5'-3' RNA exonuclease activity"/>
    <property type="evidence" value="ECO:0007669"/>
    <property type="project" value="TreeGrafter"/>
</dbReference>
<dbReference type="InterPro" id="IPR027073">
    <property type="entry name" value="5_3_exoribonuclease"/>
</dbReference>
<comment type="similarity">
    <text evidence="1">Belongs to the 5'-3' exonuclease family.</text>
</comment>
<dbReference type="PANTHER" id="PTHR12341:SF7">
    <property type="entry name" value="5'-3' EXORIBONUCLEASE 1"/>
    <property type="match status" value="1"/>
</dbReference>
<proteinExistence type="inferred from homology"/>
<evidence type="ECO:0000256" key="2">
    <source>
        <dbReference type="SAM" id="MobiDB-lite"/>
    </source>
</evidence>
<accession>A0A5A8CWW4</accession>
<protein>
    <recommendedName>
        <fullName evidence="3">Xrn1 N-terminal domain-containing protein</fullName>
    </recommendedName>
</protein>
<feature type="region of interest" description="Disordered" evidence="2">
    <location>
        <begin position="456"/>
        <end position="570"/>
    </location>
</feature>
<feature type="compositionally biased region" description="Acidic residues" evidence="2">
    <location>
        <begin position="468"/>
        <end position="477"/>
    </location>
</feature>
<organism evidence="4 5">
    <name type="scientific">Cafeteria roenbergensis</name>
    <name type="common">Marine flagellate</name>
    <dbReference type="NCBI Taxonomy" id="33653"/>
    <lineage>
        <taxon>Eukaryota</taxon>
        <taxon>Sar</taxon>
        <taxon>Stramenopiles</taxon>
        <taxon>Bigyra</taxon>
        <taxon>Opalozoa</taxon>
        <taxon>Bicosoecida</taxon>
        <taxon>Cafeteriaceae</taxon>
        <taxon>Cafeteria</taxon>
    </lineage>
</organism>
<evidence type="ECO:0000259" key="3">
    <source>
        <dbReference type="Pfam" id="PF03159"/>
    </source>
</evidence>
<dbReference type="PANTHER" id="PTHR12341">
    <property type="entry name" value="5'-&gt;3' EXORIBONUCLEASE"/>
    <property type="match status" value="1"/>
</dbReference>
<evidence type="ECO:0000256" key="1">
    <source>
        <dbReference type="ARBA" id="ARBA00038299"/>
    </source>
</evidence>
<keyword evidence="5" id="KW-1185">Reference proteome</keyword>
<dbReference type="GO" id="GO:0003723">
    <property type="term" value="F:RNA binding"/>
    <property type="evidence" value="ECO:0007669"/>
    <property type="project" value="TreeGrafter"/>
</dbReference>
<dbReference type="Proteomes" id="UP000323011">
    <property type="component" value="Unassembled WGS sequence"/>
</dbReference>
<feature type="compositionally biased region" description="Low complexity" evidence="2">
    <location>
        <begin position="512"/>
        <end position="532"/>
    </location>
</feature>
<gene>
    <name evidence="4" type="ORF">FNF29_00072</name>
</gene>
<feature type="compositionally biased region" description="Gly residues" evidence="2">
    <location>
        <begin position="619"/>
        <end position="631"/>
    </location>
</feature>
<feature type="compositionally biased region" description="Low complexity" evidence="2">
    <location>
        <begin position="542"/>
        <end position="559"/>
    </location>
</feature>
<dbReference type="GO" id="GO:0000956">
    <property type="term" value="P:nuclear-transcribed mRNA catabolic process"/>
    <property type="evidence" value="ECO:0007669"/>
    <property type="project" value="TreeGrafter"/>
</dbReference>
<reference evidence="4 5" key="1">
    <citation type="submission" date="2019-07" db="EMBL/GenBank/DDBJ databases">
        <title>Genomes of Cafeteria roenbergensis.</title>
        <authorList>
            <person name="Fischer M.G."/>
            <person name="Hackl T."/>
            <person name="Roman M."/>
        </authorList>
    </citation>
    <scope>NUCLEOTIDE SEQUENCE [LARGE SCALE GENOMIC DNA]</scope>
    <source>
        <strain evidence="4 5">BVI</strain>
    </source>
</reference>
<evidence type="ECO:0000313" key="4">
    <source>
        <dbReference type="EMBL" id="KAA0157496.1"/>
    </source>
</evidence>
<sequence length="1205" mass="123247">MGVPRLWRWLTGAHKQCVRFAADAADLATWLEEHSGLDAPASMDALAIDLNATIHNANINPDGGIAACDPLACSEELFNQVFGLVPKQLEAALQLRADPDCMEDLKREFAQMTPPEALALSDLVNAALDSAGCPRGDARLRIFLRGALLRLAAIIWTMAPGKALFVALDGPAPAAKFTQQRERRYRSSHGMFTAASSGGATSVLATEGFGPIDTVQGAAATSSQLYDPSAISPGTALMRFVDSSVRHLLEAMATAPAMATPGAASGAGSGEGVTAGLGDHAMASTRPPRVVGAPATAERRFVAKGAIVVFSGAGDAGEGEHKLMALLRSWLAGGAAAAAKEALRWQGSDSRTSGCWGRAVGDESGLFWWEGSAGQSAEVTAAAGRAAPRGATVTFWGPDGDALVLGLSLLGRFGAAAPMAATEGGAAVGAAAVPPLREVVIARDYDKAFRREWRSQMKADRRAAGGGDEAEGDDSESNSESSDAGSRGRRRGGKGKGSKRKGGASQRRRSSAAEAAAEARAAGLAPMPGAGADWDSPKPARDAAASAAEATARADGTAEPSGRILSRTGQRWLSDKGRRVRRPLGSFVSCRQLAEHLFDDAGSAKRGGKHRKGRHGAHGAHGGHGGHGGGSADSHRAGPAHETASLPPAPAPRAEGTPSWALSSRQSHRCIDLVPVMCAMGNDFLPRPEALDLDSRGMAGLLAAYREAEEEMARASRGAPLGDYANVPAGASALPWRPLVACMTDDPSDPAQPGVVVGLRFLARFLWRAASDAERADLSSALDGIARMSDSDDGAPLALPTSGVVGASGAMGALKQRSVSSAASAHSSGPASDPASLTLLRRIRSSWTADGGAVRGGLDEEDLGGSARGDWYASHMSGCGPMRHVREVASGAGGDAASGEQGEGPWPSDMAGAAARPASESQAETQAEAEAEAEPAAAVAAAAAGKGDAAGSAARRPARRLTEASVEDTLAVACEAWVAGLGFTCAYYLTGLPSWHFRYPFAHAPMLSDVGCWAACAGGRAAGGPMPELGLVDARIEDGEASLAVALGAPLCAAAHCASVITPYSLHLLPPTLRSAMGGLLPWAPVTSPGALLPVRPAKGGAASPPGAAADAAAHPIPPLEAVPPALLAAVGSSSSPQAWWFPAWEDVRQDSEKAMADWQVKLWIPLAGVGWAERVGRAWEAAVAGQDESDAFKLPTGANVITAT</sequence>
<dbReference type="Gene3D" id="3.40.50.12390">
    <property type="match status" value="1"/>
</dbReference>
<dbReference type="EMBL" id="VLTN01000001">
    <property type="protein sequence ID" value="KAA0157496.1"/>
    <property type="molecule type" value="Genomic_DNA"/>
</dbReference>
<dbReference type="AlphaFoldDB" id="A0A5A8CWW4"/>
<comment type="caution">
    <text evidence="4">The sequence shown here is derived from an EMBL/GenBank/DDBJ whole genome shotgun (WGS) entry which is preliminary data.</text>
</comment>
<feature type="compositionally biased region" description="Basic residues" evidence="2">
    <location>
        <begin position="606"/>
        <end position="618"/>
    </location>
</feature>
<feature type="region of interest" description="Disordered" evidence="2">
    <location>
        <begin position="890"/>
        <end position="940"/>
    </location>
</feature>
<evidence type="ECO:0000313" key="5">
    <source>
        <dbReference type="Proteomes" id="UP000323011"/>
    </source>
</evidence>
<dbReference type="GO" id="GO:0005634">
    <property type="term" value="C:nucleus"/>
    <property type="evidence" value="ECO:0007669"/>
    <property type="project" value="TreeGrafter"/>
</dbReference>
<dbReference type="Pfam" id="PF03159">
    <property type="entry name" value="XRN_N"/>
    <property type="match status" value="1"/>
</dbReference>
<name>A0A5A8CWW4_CAFRO</name>